<dbReference type="InterPro" id="IPR001940">
    <property type="entry name" value="Peptidase_S1C"/>
</dbReference>
<feature type="chain" id="PRO_5026259840" evidence="2">
    <location>
        <begin position="23"/>
        <end position="258"/>
    </location>
</feature>
<dbReference type="Proteomes" id="UP000427825">
    <property type="component" value="Unassembled WGS sequence"/>
</dbReference>
<gene>
    <name evidence="3" type="ORF">F2Y39_18625</name>
</gene>
<dbReference type="GO" id="GO:0004252">
    <property type="term" value="F:serine-type endopeptidase activity"/>
    <property type="evidence" value="ECO:0007669"/>
    <property type="project" value="InterPro"/>
</dbReference>
<dbReference type="PANTHER" id="PTHR43019:SF23">
    <property type="entry name" value="PROTEASE DO-LIKE 5, CHLOROPLASTIC"/>
    <property type="match status" value="1"/>
</dbReference>
<dbReference type="GO" id="GO:0006508">
    <property type="term" value="P:proteolysis"/>
    <property type="evidence" value="ECO:0007669"/>
    <property type="project" value="InterPro"/>
</dbReference>
<dbReference type="Pfam" id="PF13365">
    <property type="entry name" value="Trypsin_2"/>
    <property type="match status" value="1"/>
</dbReference>
<feature type="compositionally biased region" description="Polar residues" evidence="1">
    <location>
        <begin position="54"/>
        <end position="73"/>
    </location>
</feature>
<dbReference type="InterPro" id="IPR009003">
    <property type="entry name" value="Peptidase_S1_PA"/>
</dbReference>
<accession>A0A6H9Q325</accession>
<evidence type="ECO:0000313" key="3">
    <source>
        <dbReference type="EMBL" id="KAA5472770.1"/>
    </source>
</evidence>
<evidence type="ECO:0000313" key="4">
    <source>
        <dbReference type="Proteomes" id="UP000427825"/>
    </source>
</evidence>
<feature type="region of interest" description="Disordered" evidence="1">
    <location>
        <begin position="24"/>
        <end position="73"/>
    </location>
</feature>
<dbReference type="PRINTS" id="PR00834">
    <property type="entry name" value="PROTEASES2C"/>
</dbReference>
<organism evidence="3 4">
    <name type="scientific">Bacteroides caccae</name>
    <dbReference type="NCBI Taxonomy" id="47678"/>
    <lineage>
        <taxon>Bacteria</taxon>
        <taxon>Pseudomonadati</taxon>
        <taxon>Bacteroidota</taxon>
        <taxon>Bacteroidia</taxon>
        <taxon>Bacteroidales</taxon>
        <taxon>Bacteroidaceae</taxon>
        <taxon>Bacteroides</taxon>
    </lineage>
</organism>
<proteinExistence type="predicted"/>
<dbReference type="PROSITE" id="PS51257">
    <property type="entry name" value="PROKAR_LIPOPROTEIN"/>
    <property type="match status" value="1"/>
</dbReference>
<dbReference type="AlphaFoldDB" id="A0A6H9Q325"/>
<protein>
    <submittedName>
        <fullName evidence="3">Trypsin-like peptidase domain-containing protein</fullName>
    </submittedName>
</protein>
<comment type="caution">
    <text evidence="3">The sequence shown here is derived from an EMBL/GenBank/DDBJ whole genome shotgun (WGS) entry which is preliminary data.</text>
</comment>
<sequence length="258" mass="27609">MKQILYILLILLLSVGCAQKPAAPKGNNNYPVSSPSSRPGSFSNNGRPPLPHQQKGTSQTNKTSDVGNTTNGRVLSPSEIFEKLSSAVFKIHTSTAYQGFQGSGFFISSNGIAVSNYHVFQGTAVGYEDIILSDGSSYKVTEVYHKSQDNDFIIFKVGVSRKVNYIKIANNTPKVGEKIYTIGSPRGLDNTFSSGEISQIRENGKILQISAPIDHGSSGGVLLNSKGEAVGITSGGIDDSGANLNYAWNIQLIKSYIP</sequence>
<dbReference type="SUPFAM" id="SSF50494">
    <property type="entry name" value="Trypsin-like serine proteases"/>
    <property type="match status" value="1"/>
</dbReference>
<evidence type="ECO:0000256" key="1">
    <source>
        <dbReference type="SAM" id="MobiDB-lite"/>
    </source>
</evidence>
<evidence type="ECO:0000256" key="2">
    <source>
        <dbReference type="SAM" id="SignalP"/>
    </source>
</evidence>
<dbReference type="PANTHER" id="PTHR43019">
    <property type="entry name" value="SERINE ENDOPROTEASE DEGS"/>
    <property type="match status" value="1"/>
</dbReference>
<dbReference type="EMBL" id="VVYJ01000013">
    <property type="protein sequence ID" value="KAA5472770.1"/>
    <property type="molecule type" value="Genomic_DNA"/>
</dbReference>
<dbReference type="Gene3D" id="2.40.10.120">
    <property type="match status" value="1"/>
</dbReference>
<name>A0A6H9Q325_9BACE</name>
<dbReference type="RefSeq" id="WP_008764244.1">
    <property type="nucleotide sequence ID" value="NZ_RCXH01000014.1"/>
</dbReference>
<feature type="compositionally biased region" description="Low complexity" evidence="1">
    <location>
        <begin position="33"/>
        <end position="47"/>
    </location>
</feature>
<reference evidence="3 4" key="1">
    <citation type="journal article" date="2019" name="Nat. Med.">
        <title>A library of human gut bacterial isolates paired with longitudinal multiomics data enables mechanistic microbiome research.</title>
        <authorList>
            <person name="Poyet M."/>
            <person name="Groussin M."/>
            <person name="Gibbons S.M."/>
            <person name="Avila-Pacheco J."/>
            <person name="Jiang X."/>
            <person name="Kearney S.M."/>
            <person name="Perrotta A.R."/>
            <person name="Berdy B."/>
            <person name="Zhao S."/>
            <person name="Lieberman T.D."/>
            <person name="Swanson P.K."/>
            <person name="Smith M."/>
            <person name="Roesemann S."/>
            <person name="Alexander J.E."/>
            <person name="Rich S.A."/>
            <person name="Livny J."/>
            <person name="Vlamakis H."/>
            <person name="Clish C."/>
            <person name="Bullock K."/>
            <person name="Deik A."/>
            <person name="Scott J."/>
            <person name="Pierce K.A."/>
            <person name="Xavier R.J."/>
            <person name="Alm E.J."/>
        </authorList>
    </citation>
    <scope>NUCLEOTIDE SEQUENCE [LARGE SCALE GENOMIC DNA]</scope>
    <source>
        <strain evidence="3 4">BIOML-A25</strain>
    </source>
</reference>
<feature type="signal peptide" evidence="2">
    <location>
        <begin position="1"/>
        <end position="22"/>
    </location>
</feature>
<keyword evidence="2" id="KW-0732">Signal</keyword>